<reference evidence="1 2" key="1">
    <citation type="submission" date="2019-05" db="EMBL/GenBank/DDBJ databases">
        <authorList>
            <consortium name="Pathogen Informatics"/>
        </authorList>
    </citation>
    <scope>NUCLEOTIDE SEQUENCE [LARGE SCALE GENOMIC DNA]</scope>
    <source>
        <strain evidence="1 2">NCTC503</strain>
    </source>
</reference>
<dbReference type="EMBL" id="LR590481">
    <property type="protein sequence ID" value="VTQ90487.1"/>
    <property type="molecule type" value="Genomic_DNA"/>
</dbReference>
<dbReference type="RefSeq" id="WP_138210245.1">
    <property type="nucleotide sequence ID" value="NZ_CBCRUQ010000018.1"/>
</dbReference>
<dbReference type="Proteomes" id="UP000308489">
    <property type="component" value="Chromosome 1"/>
</dbReference>
<dbReference type="OrthoDB" id="1754214at2"/>
<gene>
    <name evidence="1" type="ORF">NCTC503_01610</name>
</gene>
<dbReference type="Pfam" id="PF12983">
    <property type="entry name" value="DUF3867"/>
    <property type="match status" value="1"/>
</dbReference>
<proteinExistence type="predicted"/>
<dbReference type="AlphaFoldDB" id="A0A4V6KFE3"/>
<evidence type="ECO:0000313" key="1">
    <source>
        <dbReference type="EMBL" id="VTQ90487.1"/>
    </source>
</evidence>
<accession>A0A4V6KFE3</accession>
<keyword evidence="2" id="KW-1185">Reference proteome</keyword>
<sequence length="187" mass="22189">MDERIIDFNELKTKAKDKDIDKFEQYIYSLYYSFAQGGITMADLSKKIMDYMQENNISNEKFFNIQKELMKRYGFDIENMSEEMKKLGVDLAGFQSPNSYGDARKFMSFEEKYKSRIKNGVIISYLINNEKNDLEIIIENEKVTLKSEKSIDLNDLELNEFLCSYKKVIENKPLAVYICENVRYYTY</sequence>
<evidence type="ECO:0000313" key="2">
    <source>
        <dbReference type="Proteomes" id="UP000308489"/>
    </source>
</evidence>
<dbReference type="InterPro" id="IPR024218">
    <property type="entry name" value="DUF3867"/>
</dbReference>
<protein>
    <submittedName>
        <fullName evidence="1">Protein of uncharacterized function (DUF3867)</fullName>
    </submittedName>
</protein>
<dbReference type="KEGG" id="hhw:NCTC503_01610"/>
<name>A0A4V6KFE3_HATHI</name>
<organism evidence="1 2">
    <name type="scientific">Hathewaya histolytica</name>
    <name type="common">Clostridium histolyticum</name>
    <dbReference type="NCBI Taxonomy" id="1498"/>
    <lineage>
        <taxon>Bacteria</taxon>
        <taxon>Bacillati</taxon>
        <taxon>Bacillota</taxon>
        <taxon>Clostridia</taxon>
        <taxon>Eubacteriales</taxon>
        <taxon>Clostridiaceae</taxon>
        <taxon>Hathewaya</taxon>
    </lineage>
</organism>